<evidence type="ECO:0000256" key="2">
    <source>
        <dbReference type="SAM" id="MobiDB-lite"/>
    </source>
</evidence>
<dbReference type="InterPro" id="IPR021410">
    <property type="entry name" value="FAF"/>
</dbReference>
<keyword evidence="6" id="KW-1185">Reference proteome</keyword>
<organism evidence="4 5">
    <name type="scientific">Punica granatum</name>
    <name type="common">Pomegranate</name>
    <dbReference type="NCBI Taxonomy" id="22663"/>
    <lineage>
        <taxon>Eukaryota</taxon>
        <taxon>Viridiplantae</taxon>
        <taxon>Streptophyta</taxon>
        <taxon>Embryophyta</taxon>
        <taxon>Tracheophyta</taxon>
        <taxon>Spermatophyta</taxon>
        <taxon>Magnoliopsida</taxon>
        <taxon>eudicotyledons</taxon>
        <taxon>Gunneridae</taxon>
        <taxon>Pentapetalae</taxon>
        <taxon>rosids</taxon>
        <taxon>malvids</taxon>
        <taxon>Myrtales</taxon>
        <taxon>Lythraceae</taxon>
        <taxon>Punica</taxon>
    </lineage>
</organism>
<proteinExistence type="inferred from homology"/>
<name>A0A218WZC5_PUNGR</name>
<dbReference type="EMBL" id="MTKT01002507">
    <property type="protein sequence ID" value="OWM77886.1"/>
    <property type="molecule type" value="Genomic_DNA"/>
</dbReference>
<evidence type="ECO:0000313" key="6">
    <source>
        <dbReference type="Proteomes" id="UP000515151"/>
    </source>
</evidence>
<evidence type="ECO:0000313" key="4">
    <source>
        <dbReference type="EMBL" id="OWM77886.1"/>
    </source>
</evidence>
<dbReference type="AlphaFoldDB" id="A0A218WZC5"/>
<reference evidence="4" key="2">
    <citation type="submission" date="2017-06" db="EMBL/GenBank/DDBJ databases">
        <title>The pomegranate genome and the genomics of punicalagin biosynthesis.</title>
        <authorList>
            <person name="Xu C."/>
        </authorList>
    </citation>
    <scope>NUCLEOTIDE SEQUENCE [LARGE SCALE GENOMIC DNA]</scope>
    <source>
        <tissue evidence="4">Fresh leaf</tissue>
    </source>
</reference>
<evidence type="ECO:0000256" key="1">
    <source>
        <dbReference type="ARBA" id="ARBA00008690"/>
    </source>
</evidence>
<reference evidence="6" key="3">
    <citation type="journal article" date="2020" name="Plant Biotechnol. J.">
        <title>The pomegranate (Punica granatum L.) draft genome dissects genetic divergence between soft- and hard-seeded cultivars.</title>
        <authorList>
            <person name="Luo X."/>
            <person name="Li H."/>
            <person name="Wu Z."/>
            <person name="Yao W."/>
            <person name="Zhao P."/>
            <person name="Cao D."/>
            <person name="Yu H."/>
            <person name="Li K."/>
            <person name="Poudel K."/>
            <person name="Zhao D."/>
            <person name="Zhang F."/>
            <person name="Xia X."/>
            <person name="Chen L."/>
            <person name="Wang Q."/>
            <person name="Jing D."/>
            <person name="Cao S."/>
        </authorList>
    </citation>
    <scope>NUCLEOTIDE SEQUENCE [LARGE SCALE GENOMIC DNA]</scope>
</reference>
<dbReference type="Pfam" id="PF11250">
    <property type="entry name" value="FAF"/>
    <property type="match status" value="1"/>
</dbReference>
<evidence type="ECO:0000259" key="3">
    <source>
        <dbReference type="Pfam" id="PF11250"/>
    </source>
</evidence>
<dbReference type="Proteomes" id="UP000197138">
    <property type="component" value="Unassembled WGS sequence"/>
</dbReference>
<sequence length="324" mass="35589">MMSSSVCQGLQSCLEPRLVEPLTLHLKLAPLKPSCSRTLGLMSQSYGLATEPEPEITKKIITANTLEPSTVKTVIYRKNSDPVMGWSSPALNADSMKEAVIGGDRDGAYVHPLMKCSCSVALSQKSLEMCTESLGSESGSSNVSSADISIASIAPEEIKKPLMEQQPRKLLDARRLSCSRSFPPPLTSISGSTGVQIRPHRGDGRLVLEAVTVSLRQKLFHMERSEGRLRLRLWKDDEDCDLRTMETQEEEQEEIEEEEQEEIGDQEAEEVEDRNKGKCGNVRGEIGNSEKLAGSGWPSRCKEGGHGRPDKGLLRPLEPFLAAI</sequence>
<feature type="compositionally biased region" description="Acidic residues" evidence="2">
    <location>
        <begin position="247"/>
        <end position="272"/>
    </location>
</feature>
<feature type="compositionally biased region" description="Basic and acidic residues" evidence="2">
    <location>
        <begin position="300"/>
        <end position="313"/>
    </location>
</feature>
<gene>
    <name evidence="7" type="primary">LOC116210483</name>
    <name evidence="4" type="ORF">CDL15_Pgr018455</name>
</gene>
<dbReference type="PANTHER" id="PTHR33155">
    <property type="entry name" value="FANTASTIC FOUR-LIKE PROTEIN (DUF3049)"/>
    <property type="match status" value="1"/>
</dbReference>
<dbReference type="PANTHER" id="PTHR33155:SF8">
    <property type="entry name" value="PROTEIN FANTASTIC FOUR 1"/>
    <property type="match status" value="1"/>
</dbReference>
<feature type="domain" description="FAF" evidence="3">
    <location>
        <begin position="181"/>
        <end position="233"/>
    </location>
</feature>
<feature type="region of interest" description="Disordered" evidence="2">
    <location>
        <begin position="246"/>
        <end position="324"/>
    </location>
</feature>
<comment type="similarity">
    <text evidence="1">Belongs to the fantastic four family.</text>
</comment>
<accession>A0A218WZC5</accession>
<evidence type="ECO:0000313" key="7">
    <source>
        <dbReference type="RefSeq" id="XP_031400219.1"/>
    </source>
</evidence>
<dbReference type="OrthoDB" id="1916983at2759"/>
<dbReference type="Proteomes" id="UP000515151">
    <property type="component" value="Chromosome 6"/>
</dbReference>
<reference evidence="5" key="1">
    <citation type="journal article" date="2017" name="Plant J.">
        <title>The pomegranate (Punica granatum L.) genome and the genomics of punicalagin biosynthesis.</title>
        <authorList>
            <person name="Qin G."/>
            <person name="Xu C."/>
            <person name="Ming R."/>
            <person name="Tang H."/>
            <person name="Guyot R."/>
            <person name="Kramer E.M."/>
            <person name="Hu Y."/>
            <person name="Yi X."/>
            <person name="Qi Y."/>
            <person name="Xu X."/>
            <person name="Gao Z."/>
            <person name="Pan H."/>
            <person name="Jian J."/>
            <person name="Tian Y."/>
            <person name="Yue Z."/>
            <person name="Xu Y."/>
        </authorList>
    </citation>
    <scope>NUCLEOTIDE SEQUENCE [LARGE SCALE GENOMIC DNA]</scope>
    <source>
        <strain evidence="5">cv. Dabenzi</strain>
    </source>
</reference>
<evidence type="ECO:0000313" key="5">
    <source>
        <dbReference type="Proteomes" id="UP000197138"/>
    </source>
</evidence>
<dbReference type="InterPro" id="IPR046431">
    <property type="entry name" value="FAF_dom"/>
</dbReference>
<dbReference type="GeneID" id="116210483"/>
<dbReference type="RefSeq" id="XP_031400219.1">
    <property type="nucleotide sequence ID" value="XM_031544359.1"/>
</dbReference>
<protein>
    <submittedName>
        <fullName evidence="7">Protein FANTASTIC FOUR 1-like</fullName>
    </submittedName>
</protein>
<reference evidence="7" key="4">
    <citation type="submission" date="2025-04" db="UniProtKB">
        <authorList>
            <consortium name="RefSeq"/>
        </authorList>
    </citation>
    <scope>IDENTIFICATION</scope>
    <source>
        <tissue evidence="7">Leaf</tissue>
    </source>
</reference>